<proteinExistence type="predicted"/>
<name>A0AC34QBR2_9BILA</name>
<sequence>MTFFHFINCAALAYVPYFILYKYSGISEYCSYWRCLKAVGCYGVTQFIKMLILATCFPDLEGDDYSIWMDFLKTVADGIDACGLYFTISYFLNGRGEYRAFAAGFGFAVAHAVATYGVSFLNVARATAFSFHNIQLAFEANLDLFFYLAFAVVIWLHSRNDFAPQYRFFFLTLTLMGVVKNFVFNTFYHLFTVQTPLLLVLKLGFVFVYCVITMGAYSLFRSHIAMGHVKQS</sequence>
<dbReference type="Proteomes" id="UP000887576">
    <property type="component" value="Unplaced"/>
</dbReference>
<accession>A0AC34QBR2</accession>
<organism evidence="1 2">
    <name type="scientific">Panagrolaimus sp. JU765</name>
    <dbReference type="NCBI Taxonomy" id="591449"/>
    <lineage>
        <taxon>Eukaryota</taxon>
        <taxon>Metazoa</taxon>
        <taxon>Ecdysozoa</taxon>
        <taxon>Nematoda</taxon>
        <taxon>Chromadorea</taxon>
        <taxon>Rhabditida</taxon>
        <taxon>Tylenchina</taxon>
        <taxon>Panagrolaimomorpha</taxon>
        <taxon>Panagrolaimoidea</taxon>
        <taxon>Panagrolaimidae</taxon>
        <taxon>Panagrolaimus</taxon>
    </lineage>
</organism>
<evidence type="ECO:0000313" key="1">
    <source>
        <dbReference type="Proteomes" id="UP000887576"/>
    </source>
</evidence>
<reference evidence="2" key="1">
    <citation type="submission" date="2022-11" db="UniProtKB">
        <authorList>
            <consortium name="WormBaseParasite"/>
        </authorList>
    </citation>
    <scope>IDENTIFICATION</scope>
</reference>
<evidence type="ECO:0000313" key="2">
    <source>
        <dbReference type="WBParaSite" id="JU765_v2.g14868.t1"/>
    </source>
</evidence>
<dbReference type="WBParaSite" id="JU765_v2.g14868.t1">
    <property type="protein sequence ID" value="JU765_v2.g14868.t1"/>
    <property type="gene ID" value="JU765_v2.g14868"/>
</dbReference>
<protein>
    <submittedName>
        <fullName evidence="2">BOS complex subunit TMEM147</fullName>
    </submittedName>
</protein>